<dbReference type="SMART" id="SM00661">
    <property type="entry name" value="RPOL9"/>
    <property type="match status" value="1"/>
</dbReference>
<dbReference type="Gene3D" id="2.20.25.10">
    <property type="match status" value="2"/>
</dbReference>
<dbReference type="GO" id="GO:0006351">
    <property type="term" value="P:DNA-templated transcription"/>
    <property type="evidence" value="ECO:0007669"/>
    <property type="project" value="InterPro"/>
</dbReference>
<sequence>MHFCPKCGNMYYLQLKKDDEDKLIYYCRNCGNEDESLVTNLNNLYVSKTDIKKEINYKNSINKYTKLDPTLPRIDNIDCPNQDCICNKPEDVEDGDTVEKEILYIRYDDANMKFVYLCAHCNTVWNTQSK</sequence>
<dbReference type="SUPFAM" id="SSF57783">
    <property type="entry name" value="Zinc beta-ribbon"/>
    <property type="match status" value="1"/>
</dbReference>
<evidence type="ECO:0000313" key="2">
    <source>
        <dbReference type="EMBL" id="QHU02435.1"/>
    </source>
</evidence>
<dbReference type="EMBL" id="MN740357">
    <property type="protein sequence ID" value="QHU02435.1"/>
    <property type="molecule type" value="Genomic_DNA"/>
</dbReference>
<feature type="domain" description="DNA-directed RNA polymerase II subunit RPB9-like zinc ribbon" evidence="1">
    <location>
        <begin position="2"/>
        <end position="61"/>
    </location>
</feature>
<organism evidence="2">
    <name type="scientific">viral metagenome</name>
    <dbReference type="NCBI Taxonomy" id="1070528"/>
    <lineage>
        <taxon>unclassified sequences</taxon>
        <taxon>metagenomes</taxon>
        <taxon>organismal metagenomes</taxon>
    </lineage>
</organism>
<evidence type="ECO:0000259" key="1">
    <source>
        <dbReference type="SMART" id="SM00661"/>
    </source>
</evidence>
<accession>A0A6C0J9H7</accession>
<dbReference type="Pfam" id="PF02150">
    <property type="entry name" value="Zn_ribbon_RPB9"/>
    <property type="match status" value="1"/>
</dbReference>
<name>A0A6C0J9H7_9ZZZZ</name>
<proteinExistence type="predicted"/>
<dbReference type="InterPro" id="IPR001529">
    <property type="entry name" value="Zn_ribbon_RPB9"/>
</dbReference>
<dbReference type="AlphaFoldDB" id="A0A6C0J9H7"/>
<reference evidence="2" key="1">
    <citation type="journal article" date="2020" name="Nature">
        <title>Giant virus diversity and host interactions through global metagenomics.</title>
        <authorList>
            <person name="Schulz F."/>
            <person name="Roux S."/>
            <person name="Paez-Espino D."/>
            <person name="Jungbluth S."/>
            <person name="Walsh D.A."/>
            <person name="Denef V.J."/>
            <person name="McMahon K.D."/>
            <person name="Konstantinidis K.T."/>
            <person name="Eloe-Fadrosh E.A."/>
            <person name="Kyrpides N.C."/>
            <person name="Woyke T."/>
        </authorList>
    </citation>
    <scope>NUCLEOTIDE SEQUENCE</scope>
    <source>
        <strain evidence="2">GVMAG-M-3300025880-75</strain>
    </source>
</reference>
<protein>
    <recommendedName>
        <fullName evidence="1">DNA-directed RNA polymerase II subunit RPB9-like zinc ribbon domain-containing protein</fullName>
    </recommendedName>
</protein>